<feature type="region of interest" description="Disordered" evidence="1">
    <location>
        <begin position="573"/>
        <end position="600"/>
    </location>
</feature>
<dbReference type="STRING" id="686832.A0A0C2YCB4"/>
<dbReference type="InterPro" id="IPR036047">
    <property type="entry name" value="F-box-like_dom_sf"/>
</dbReference>
<keyword evidence="3" id="KW-1185">Reference proteome</keyword>
<dbReference type="Proteomes" id="UP000053424">
    <property type="component" value="Unassembled WGS sequence"/>
</dbReference>
<accession>A0A0C2YCB4</accession>
<evidence type="ECO:0000313" key="3">
    <source>
        <dbReference type="Proteomes" id="UP000053424"/>
    </source>
</evidence>
<feature type="region of interest" description="Disordered" evidence="1">
    <location>
        <begin position="178"/>
        <end position="216"/>
    </location>
</feature>
<organism evidence="2 3">
    <name type="scientific">Hebeloma cylindrosporum</name>
    <dbReference type="NCBI Taxonomy" id="76867"/>
    <lineage>
        <taxon>Eukaryota</taxon>
        <taxon>Fungi</taxon>
        <taxon>Dikarya</taxon>
        <taxon>Basidiomycota</taxon>
        <taxon>Agaricomycotina</taxon>
        <taxon>Agaricomycetes</taxon>
        <taxon>Agaricomycetidae</taxon>
        <taxon>Agaricales</taxon>
        <taxon>Agaricineae</taxon>
        <taxon>Hymenogastraceae</taxon>
        <taxon>Hebeloma</taxon>
    </lineage>
</organism>
<protein>
    <submittedName>
        <fullName evidence="2">Uncharacterized protein</fullName>
    </submittedName>
</protein>
<dbReference type="InterPro" id="IPR032675">
    <property type="entry name" value="LRR_dom_sf"/>
</dbReference>
<feature type="compositionally biased region" description="Acidic residues" evidence="1">
    <location>
        <begin position="203"/>
        <end position="214"/>
    </location>
</feature>
<feature type="compositionally biased region" description="Basic and acidic residues" evidence="1">
    <location>
        <begin position="178"/>
        <end position="202"/>
    </location>
</feature>
<feature type="region of interest" description="Disordered" evidence="1">
    <location>
        <begin position="70"/>
        <end position="104"/>
    </location>
</feature>
<name>A0A0C2YCB4_HEBCY</name>
<dbReference type="SUPFAM" id="SSF52047">
    <property type="entry name" value="RNI-like"/>
    <property type="match status" value="1"/>
</dbReference>
<reference evidence="3" key="2">
    <citation type="submission" date="2015-01" db="EMBL/GenBank/DDBJ databases">
        <title>Evolutionary Origins and Diversification of the Mycorrhizal Mutualists.</title>
        <authorList>
            <consortium name="DOE Joint Genome Institute"/>
            <consortium name="Mycorrhizal Genomics Consortium"/>
            <person name="Kohler A."/>
            <person name="Kuo A."/>
            <person name="Nagy L.G."/>
            <person name="Floudas D."/>
            <person name="Copeland A."/>
            <person name="Barry K.W."/>
            <person name="Cichocki N."/>
            <person name="Veneault-Fourrey C."/>
            <person name="LaButti K."/>
            <person name="Lindquist E.A."/>
            <person name="Lipzen A."/>
            <person name="Lundell T."/>
            <person name="Morin E."/>
            <person name="Murat C."/>
            <person name="Riley R."/>
            <person name="Ohm R."/>
            <person name="Sun H."/>
            <person name="Tunlid A."/>
            <person name="Henrissat B."/>
            <person name="Grigoriev I.V."/>
            <person name="Hibbett D.S."/>
            <person name="Martin F."/>
        </authorList>
    </citation>
    <scope>NUCLEOTIDE SEQUENCE [LARGE SCALE GENOMIC DNA]</scope>
    <source>
        <strain evidence="3">h7</strain>
    </source>
</reference>
<evidence type="ECO:0000313" key="2">
    <source>
        <dbReference type="EMBL" id="KIM38602.1"/>
    </source>
</evidence>
<dbReference type="OrthoDB" id="3341212at2759"/>
<sequence>MSYRPIIKQKILAPAKIPPKRRGNPGLEQIENVVGDDTKESLVDSLKCLVNDFPSEILASIFSIGVEERDDLDEDEDHGWEDIDMESDSNDDDAKDDSDSDNEPAISIQALPFQVLVSHVCRRWREVALDSHILWTTLTFARRPRLEWARMYVTRSGVLPLNISIYCTFEKDNPAHPLYEKTKGFPERSIDDAEKGESHSEANDMDDGGEDDQGNDNVAFISQRELGQILDLVEPEVSRWAVFEFHGNHAGYTFLMSRLHALPDAPRLETFRVYYFGHEDDKAGFLPFHGDAPRLKEVILWNVPINWDATLTSFLRGLEVFQLYHQPEGTHPSYKTFAQIINNSPDLHTFSLSRCGPVLSADVPYDTDIESGGWGTTPLTILSLKNMLLELHDPRYATALIKHLDVPNVTSLVIDYGGEDYSEFVDALSKPVNGRTESILQHIKHMAIGGLPCSVNSAEALLGQLTNLKSLNLKTKAKLEEKIMFQKLADPYAGRPPVIGDDCNPEILPVLFCPSLECLVTNGASGEEVKQLLRVRKKLGVPLKWVTMNQEDPLTAKEERWIRENVEELNFFVPDSEKDFETDDEDGESGVEGDSGDNDG</sequence>
<reference evidence="2 3" key="1">
    <citation type="submission" date="2014-04" db="EMBL/GenBank/DDBJ databases">
        <authorList>
            <consortium name="DOE Joint Genome Institute"/>
            <person name="Kuo A."/>
            <person name="Gay G."/>
            <person name="Dore J."/>
            <person name="Kohler A."/>
            <person name="Nagy L.G."/>
            <person name="Floudas D."/>
            <person name="Copeland A."/>
            <person name="Barry K.W."/>
            <person name="Cichocki N."/>
            <person name="Veneault-Fourrey C."/>
            <person name="LaButti K."/>
            <person name="Lindquist E.A."/>
            <person name="Lipzen A."/>
            <person name="Lundell T."/>
            <person name="Morin E."/>
            <person name="Murat C."/>
            <person name="Sun H."/>
            <person name="Tunlid A."/>
            <person name="Henrissat B."/>
            <person name="Grigoriev I.V."/>
            <person name="Hibbett D.S."/>
            <person name="Martin F."/>
            <person name="Nordberg H.P."/>
            <person name="Cantor M.N."/>
            <person name="Hua S.X."/>
        </authorList>
    </citation>
    <scope>NUCLEOTIDE SEQUENCE [LARGE SCALE GENOMIC DNA]</scope>
    <source>
        <strain evidence="3">h7</strain>
    </source>
</reference>
<dbReference type="SUPFAM" id="SSF81383">
    <property type="entry name" value="F-box domain"/>
    <property type="match status" value="1"/>
</dbReference>
<evidence type="ECO:0000256" key="1">
    <source>
        <dbReference type="SAM" id="MobiDB-lite"/>
    </source>
</evidence>
<proteinExistence type="predicted"/>
<dbReference type="EMBL" id="KN831789">
    <property type="protein sequence ID" value="KIM38602.1"/>
    <property type="molecule type" value="Genomic_DNA"/>
</dbReference>
<feature type="compositionally biased region" description="Acidic residues" evidence="1">
    <location>
        <begin position="578"/>
        <end position="600"/>
    </location>
</feature>
<gene>
    <name evidence="2" type="ORF">M413DRAFT_239595</name>
</gene>
<feature type="compositionally biased region" description="Acidic residues" evidence="1">
    <location>
        <begin position="70"/>
        <end position="102"/>
    </location>
</feature>
<dbReference type="AlphaFoldDB" id="A0A0C2YCB4"/>
<dbReference type="HOGENOM" id="CLU_020999_1_2_1"/>
<dbReference type="Gene3D" id="1.20.1280.50">
    <property type="match status" value="1"/>
</dbReference>
<dbReference type="Gene3D" id="3.80.10.10">
    <property type="entry name" value="Ribonuclease Inhibitor"/>
    <property type="match status" value="1"/>
</dbReference>